<evidence type="ECO:0000259" key="2">
    <source>
        <dbReference type="PROSITE" id="PS50158"/>
    </source>
</evidence>
<reference evidence="3 4" key="1">
    <citation type="submission" date="2018-11" db="EMBL/GenBank/DDBJ databases">
        <authorList>
            <consortium name="Pathogen Informatics"/>
        </authorList>
    </citation>
    <scope>NUCLEOTIDE SEQUENCE [LARGE SCALE GENOMIC DNA]</scope>
</reference>
<keyword evidence="1" id="KW-0863">Zinc-finger</keyword>
<dbReference type="GO" id="GO:0008270">
    <property type="term" value="F:zinc ion binding"/>
    <property type="evidence" value="ECO:0007669"/>
    <property type="project" value="UniProtKB-KW"/>
</dbReference>
<dbReference type="EMBL" id="UZAH01026283">
    <property type="protein sequence ID" value="VDO78283.1"/>
    <property type="molecule type" value="Genomic_DNA"/>
</dbReference>
<dbReference type="Proteomes" id="UP000050761">
    <property type="component" value="Unassembled WGS sequence"/>
</dbReference>
<organism evidence="4 5">
    <name type="scientific">Heligmosomoides polygyrus</name>
    <name type="common">Parasitic roundworm</name>
    <dbReference type="NCBI Taxonomy" id="6339"/>
    <lineage>
        <taxon>Eukaryota</taxon>
        <taxon>Metazoa</taxon>
        <taxon>Ecdysozoa</taxon>
        <taxon>Nematoda</taxon>
        <taxon>Chromadorea</taxon>
        <taxon>Rhabditida</taxon>
        <taxon>Rhabditina</taxon>
        <taxon>Rhabditomorpha</taxon>
        <taxon>Strongyloidea</taxon>
        <taxon>Heligmosomidae</taxon>
        <taxon>Heligmosomoides</taxon>
    </lineage>
</organism>
<evidence type="ECO:0000313" key="5">
    <source>
        <dbReference type="WBParaSite" id="HPBE_0000889701-mRNA-1"/>
    </source>
</evidence>
<dbReference type="AlphaFoldDB" id="A0A183FN60"/>
<keyword evidence="1" id="KW-0862">Zinc</keyword>
<dbReference type="GO" id="GO:0003676">
    <property type="term" value="F:nucleic acid binding"/>
    <property type="evidence" value="ECO:0007669"/>
    <property type="project" value="InterPro"/>
</dbReference>
<evidence type="ECO:0000313" key="3">
    <source>
        <dbReference type="EMBL" id="VDO78283.1"/>
    </source>
</evidence>
<keyword evidence="1" id="KW-0479">Metal-binding</keyword>
<accession>A0A3P7ZJU5</accession>
<dbReference type="Gene3D" id="4.10.60.10">
    <property type="entry name" value="Zinc finger, CCHC-type"/>
    <property type="match status" value="1"/>
</dbReference>
<keyword evidence="4" id="KW-1185">Reference proteome</keyword>
<dbReference type="SUPFAM" id="SSF57756">
    <property type="entry name" value="Retrovirus zinc finger-like domains"/>
    <property type="match status" value="1"/>
</dbReference>
<dbReference type="GO" id="GO:0005737">
    <property type="term" value="C:cytoplasm"/>
    <property type="evidence" value="ECO:0007669"/>
    <property type="project" value="UniProtKB-ARBA"/>
</dbReference>
<accession>A0A183FN60</accession>
<reference evidence="5" key="2">
    <citation type="submission" date="2019-09" db="UniProtKB">
        <authorList>
            <consortium name="WormBaseParasite"/>
        </authorList>
    </citation>
    <scope>IDENTIFICATION</scope>
</reference>
<proteinExistence type="predicted"/>
<protein>
    <submittedName>
        <fullName evidence="5">CCHC-type domain-containing protein</fullName>
    </submittedName>
</protein>
<feature type="domain" description="CCHC-type" evidence="2">
    <location>
        <begin position="57"/>
        <end position="72"/>
    </location>
</feature>
<dbReference type="PROSITE" id="PS50158">
    <property type="entry name" value="ZF_CCHC"/>
    <property type="match status" value="1"/>
</dbReference>
<sequence length="131" mass="15377">MVYTRPESRWRGASTRDAYRISSACLFCNSTDHKSLVCPKYMTIAERRSFLQENKMCLNCGRDGHFVKDCTREGCRNCQGRKHYHALCPLKERSKVFIRHDGYYARLPFKDNHPPLPTNKPIALKRLTVFY</sequence>
<evidence type="ECO:0000256" key="1">
    <source>
        <dbReference type="PROSITE-ProRule" id="PRU00047"/>
    </source>
</evidence>
<dbReference type="InterPro" id="IPR001878">
    <property type="entry name" value="Znf_CCHC"/>
</dbReference>
<gene>
    <name evidence="3" type="ORF">HPBE_LOCUS8898</name>
</gene>
<dbReference type="WBParaSite" id="HPBE_0000889701-mRNA-1">
    <property type="protein sequence ID" value="HPBE_0000889701-mRNA-1"/>
    <property type="gene ID" value="HPBE_0000889701"/>
</dbReference>
<dbReference type="InterPro" id="IPR036875">
    <property type="entry name" value="Znf_CCHC_sf"/>
</dbReference>
<dbReference type="SMART" id="SM00343">
    <property type="entry name" value="ZnF_C2HC"/>
    <property type="match status" value="3"/>
</dbReference>
<evidence type="ECO:0000313" key="4">
    <source>
        <dbReference type="Proteomes" id="UP000050761"/>
    </source>
</evidence>
<dbReference type="GO" id="GO:0019899">
    <property type="term" value="F:enzyme binding"/>
    <property type="evidence" value="ECO:0007669"/>
    <property type="project" value="UniProtKB-ARBA"/>
</dbReference>
<name>A0A183FN60_HELPZ</name>
<dbReference type="OrthoDB" id="5920525at2759"/>